<dbReference type="Pfam" id="PF05826">
    <property type="entry name" value="Phospholip_A2_2"/>
    <property type="match status" value="1"/>
</dbReference>
<dbReference type="GO" id="GO:0006644">
    <property type="term" value="P:phospholipid metabolic process"/>
    <property type="evidence" value="ECO:0007669"/>
    <property type="project" value="InterPro"/>
</dbReference>
<dbReference type="InterPro" id="IPR033113">
    <property type="entry name" value="PLA2_histidine"/>
</dbReference>
<keyword evidence="4" id="KW-0732">Signal</keyword>
<dbReference type="PROSITE" id="PS00118">
    <property type="entry name" value="PA2_HIS"/>
    <property type="match status" value="1"/>
</dbReference>
<dbReference type="AlphaFoldDB" id="A0A9J7YJK0"/>
<feature type="compositionally biased region" description="Polar residues" evidence="3">
    <location>
        <begin position="421"/>
        <end position="438"/>
    </location>
</feature>
<protein>
    <recommendedName>
        <fullName evidence="5">Phospholipase A2-like central domain-containing protein</fullName>
    </recommendedName>
</protein>
<evidence type="ECO:0000256" key="4">
    <source>
        <dbReference type="SAM" id="SignalP"/>
    </source>
</evidence>
<evidence type="ECO:0000256" key="2">
    <source>
        <dbReference type="ARBA" id="ARBA00022525"/>
    </source>
</evidence>
<keyword evidence="7" id="KW-1185">Reference proteome</keyword>
<dbReference type="GeneTree" id="ENSGT00940000165179"/>
<name>A0A9J7YJK0_CYPCA</name>
<evidence type="ECO:0000259" key="5">
    <source>
        <dbReference type="SMART" id="SM00085"/>
    </source>
</evidence>
<dbReference type="GO" id="GO:0005576">
    <property type="term" value="C:extracellular region"/>
    <property type="evidence" value="ECO:0007669"/>
    <property type="project" value="UniProtKB-SubCell"/>
</dbReference>
<feature type="domain" description="Phospholipase A2-like central" evidence="5">
    <location>
        <begin position="136"/>
        <end position="265"/>
    </location>
</feature>
<keyword evidence="2" id="KW-0964">Secreted</keyword>
<dbReference type="SMART" id="SM00085">
    <property type="entry name" value="PA2c"/>
    <property type="match status" value="1"/>
</dbReference>
<reference evidence="6" key="1">
    <citation type="submission" date="2025-08" db="UniProtKB">
        <authorList>
            <consortium name="Ensembl"/>
        </authorList>
    </citation>
    <scope>IDENTIFICATION</scope>
</reference>
<dbReference type="Proteomes" id="UP001108240">
    <property type="component" value="Unplaced"/>
</dbReference>
<evidence type="ECO:0000313" key="7">
    <source>
        <dbReference type="Proteomes" id="UP001108240"/>
    </source>
</evidence>
<dbReference type="OMA" id="HEERIIW"/>
<dbReference type="Ensembl" id="ENSCCRT00000127648.1">
    <property type="protein sequence ID" value="ENSCCRP00000119486.1"/>
    <property type="gene ID" value="ENSCCRG00000074248.1"/>
</dbReference>
<evidence type="ECO:0000313" key="6">
    <source>
        <dbReference type="Ensembl" id="ENSCCRP00000119486.1"/>
    </source>
</evidence>
<feature type="region of interest" description="Disordered" evidence="3">
    <location>
        <begin position="352"/>
        <end position="461"/>
    </location>
</feature>
<feature type="compositionally biased region" description="Polar residues" evidence="3">
    <location>
        <begin position="382"/>
        <end position="395"/>
    </location>
</feature>
<sequence length="461" mass="52555">MSPHLQETRIGSLLAVNLLAVVCCCNAVTIQKPAPFCLLIKSERGSSQVSFLIHSPDTTASPLFYWSKWTSEKRLEGCFKSGDGTLVTRYRSLCRQERARDNEKPLHFNLSALLEDASLCEMHMHVNFTLHKERINPDQLMDTRAKSRHKRAWVLPGTLWCGRGTSANDYEQLGMFVHADRCCREHDHCEHIIRSFSVNFSVFNPTLFTLSHCDCDHRFKQCLLSGNDTISNMVGYSFFNVLKLRCFELIQKKQCTQYNWFGLCTMVEIAPVAVWKDSTLYNSTSLTNENSGTIDLSCNELPIKRPHSGKQRTSKSKRIQLTKGRKTCAPVDYAKGETFQLSQKLVSQIEKRKKLQTNGHQKGRRKSLVSQRKASKGKKITTQKFKMETILQSTHRTPKASVTHSPSTSSKTKSLSVQKTMATQSEQTSVTKSEARTLQNKRKRGKQKKTQKEKRIKSPKQ</sequence>
<feature type="chain" id="PRO_5039895492" description="Phospholipase A2-like central domain-containing protein" evidence="4">
    <location>
        <begin position="28"/>
        <end position="461"/>
    </location>
</feature>
<dbReference type="PANTHER" id="PTHR12253">
    <property type="entry name" value="RH14732P"/>
    <property type="match status" value="1"/>
</dbReference>
<feature type="compositionally biased region" description="Basic residues" evidence="3">
    <location>
        <begin position="439"/>
        <end position="461"/>
    </location>
</feature>
<dbReference type="GO" id="GO:0050482">
    <property type="term" value="P:arachidonate secretion"/>
    <property type="evidence" value="ECO:0007669"/>
    <property type="project" value="InterPro"/>
</dbReference>
<evidence type="ECO:0000256" key="1">
    <source>
        <dbReference type="ARBA" id="ARBA00004613"/>
    </source>
</evidence>
<dbReference type="GO" id="GO:0004623">
    <property type="term" value="F:phospholipase A2 activity"/>
    <property type="evidence" value="ECO:0007669"/>
    <property type="project" value="InterPro"/>
</dbReference>
<dbReference type="CDD" id="cd04704">
    <property type="entry name" value="PLA2_bee_venom_like"/>
    <property type="match status" value="1"/>
</dbReference>
<accession>A0A9J7YJK0</accession>
<comment type="subcellular location">
    <subcellularLocation>
        <location evidence="1">Secreted</location>
    </subcellularLocation>
</comment>
<feature type="compositionally biased region" description="Basic residues" evidence="3">
    <location>
        <begin position="352"/>
        <end position="381"/>
    </location>
</feature>
<feature type="signal peptide" evidence="4">
    <location>
        <begin position="1"/>
        <end position="27"/>
    </location>
</feature>
<dbReference type="InterPro" id="IPR016090">
    <property type="entry name" value="PLA2-like_dom"/>
</dbReference>
<feature type="compositionally biased region" description="Low complexity" evidence="3">
    <location>
        <begin position="399"/>
        <end position="420"/>
    </location>
</feature>
<evidence type="ECO:0000256" key="3">
    <source>
        <dbReference type="SAM" id="MobiDB-lite"/>
    </source>
</evidence>
<organism evidence="6 7">
    <name type="scientific">Cyprinus carpio carpio</name>
    <dbReference type="NCBI Taxonomy" id="630221"/>
    <lineage>
        <taxon>Eukaryota</taxon>
        <taxon>Metazoa</taxon>
        <taxon>Chordata</taxon>
        <taxon>Craniata</taxon>
        <taxon>Vertebrata</taxon>
        <taxon>Euteleostomi</taxon>
        <taxon>Actinopterygii</taxon>
        <taxon>Neopterygii</taxon>
        <taxon>Teleostei</taxon>
        <taxon>Ostariophysi</taxon>
        <taxon>Cypriniformes</taxon>
        <taxon>Cyprinidae</taxon>
        <taxon>Cyprininae</taxon>
        <taxon>Cyprinus</taxon>
    </lineage>
</organism>
<reference evidence="6" key="2">
    <citation type="submission" date="2025-09" db="UniProtKB">
        <authorList>
            <consortium name="Ensembl"/>
        </authorList>
    </citation>
    <scope>IDENTIFICATION</scope>
</reference>
<proteinExistence type="predicted"/>